<dbReference type="EnsemblPlants" id="Kaladp0096s0079.1.v1.1">
    <property type="protein sequence ID" value="Kaladp0096s0079.1.v1.1.CDS.1"/>
    <property type="gene ID" value="Kaladp0096s0079.v1.1"/>
</dbReference>
<evidence type="ECO:0000259" key="4">
    <source>
        <dbReference type="Pfam" id="PF14432"/>
    </source>
</evidence>
<dbReference type="Gramene" id="Kaladp0096s0079.1.v1.1">
    <property type="protein sequence ID" value="Kaladp0096s0079.1.v1.1.CDS.1"/>
    <property type="gene ID" value="Kaladp0096s0079.v1.1"/>
</dbReference>
<sequence>MIWPANCSQAPSLVRRCRAFLRLCARQAASVEPVKKLHAHLITSGMASSSHSNFLRNALVHAYAASACPHSARKVFDEIPHSHKDSVDWTALMGGFVRHGMPAEALRLFLRMREVQVGLDDLTLVCLFNAGARLGDSGIEAQGHGLMGKMGFGCSVKGCNALMDAYVKCGLIGEARRVFDEMGERSVVSYTVILGGVVRSEGVSNARAMFDAMPERNETAWTTMIVAYEENGCTMESFNLLAGMIFDFGMKLNHITLCSLLSACTQSLDVMMGKWLHAYAVKHVAADGRVMVDTALVDMYAKCGRLATAVSVFHQMPVRNVVSWNAMLSGLAMHGEVKTLLDMFPRMVHDARPDDITLTALLSACSHAGLVDQGYRYFRSLESEFAIRPKMEHYACMVDILGRAGRLEEAEAVIKEMPFRPNEFVLGSLLGSCSVRGNLQLGQRLLEELTEIDPHNTEYHVLLANLHSSTGRQDNASKLRRALRKRGVRKIPGVSSIQIDGQFHRFTAGDKTHPETHTLYKKLDEVIGKLRLAGYVPNTVAQAFRGNDNGEGDATQDEEKEQALLYHSEKLAVCFGLMRTGAGVPLYIFKNLRICLDCHSALKIMSSLYSREIVVRDRFRFHSFKRGSCSCSDYW</sequence>
<name>A0A7N0V1T3_KALFE</name>
<dbReference type="Pfam" id="PF01535">
    <property type="entry name" value="PPR"/>
    <property type="match status" value="7"/>
</dbReference>
<dbReference type="PANTHER" id="PTHR47926">
    <property type="entry name" value="PENTATRICOPEPTIDE REPEAT-CONTAINING PROTEIN"/>
    <property type="match status" value="1"/>
</dbReference>
<feature type="repeat" description="PPR" evidence="3">
    <location>
        <begin position="155"/>
        <end position="189"/>
    </location>
</feature>
<dbReference type="OMA" id="EMVFGCG"/>
<dbReference type="InterPro" id="IPR046848">
    <property type="entry name" value="E_motif"/>
</dbReference>
<dbReference type="InterPro" id="IPR011990">
    <property type="entry name" value="TPR-like_helical_dom_sf"/>
</dbReference>
<dbReference type="Gene3D" id="1.25.40.10">
    <property type="entry name" value="Tetratricopeptide repeat domain"/>
    <property type="match status" value="3"/>
</dbReference>
<evidence type="ECO:0000256" key="1">
    <source>
        <dbReference type="ARBA" id="ARBA00006643"/>
    </source>
</evidence>
<reference evidence="5" key="1">
    <citation type="submission" date="2021-01" db="UniProtKB">
        <authorList>
            <consortium name="EnsemblPlants"/>
        </authorList>
    </citation>
    <scope>IDENTIFICATION</scope>
</reference>
<dbReference type="NCBIfam" id="TIGR00756">
    <property type="entry name" value="PPR"/>
    <property type="match status" value="3"/>
</dbReference>
<dbReference type="Pfam" id="PF14432">
    <property type="entry name" value="DYW_deaminase"/>
    <property type="match status" value="1"/>
</dbReference>
<dbReference type="Proteomes" id="UP000594263">
    <property type="component" value="Unplaced"/>
</dbReference>
<feature type="repeat" description="PPR" evidence="3">
    <location>
        <begin position="85"/>
        <end position="119"/>
    </location>
</feature>
<feature type="domain" description="DYW" evidence="4">
    <location>
        <begin position="555"/>
        <end position="635"/>
    </location>
</feature>
<keyword evidence="2" id="KW-0677">Repeat</keyword>
<dbReference type="AlphaFoldDB" id="A0A7N0V1T3"/>
<dbReference type="InterPro" id="IPR046960">
    <property type="entry name" value="PPR_At4g14850-like_plant"/>
</dbReference>
<dbReference type="GO" id="GO:0008270">
    <property type="term" value="F:zinc ion binding"/>
    <property type="evidence" value="ECO:0007669"/>
    <property type="project" value="InterPro"/>
</dbReference>
<evidence type="ECO:0000256" key="3">
    <source>
        <dbReference type="PROSITE-ProRule" id="PRU00708"/>
    </source>
</evidence>
<comment type="similarity">
    <text evidence="1">Belongs to the PPR family. PCMP-H subfamily.</text>
</comment>
<accession>A0A7N0V1T3</accession>
<evidence type="ECO:0000256" key="2">
    <source>
        <dbReference type="ARBA" id="ARBA00022737"/>
    </source>
</evidence>
<dbReference type="PROSITE" id="PS51375">
    <property type="entry name" value="PPR"/>
    <property type="match status" value="2"/>
</dbReference>
<dbReference type="InterPro" id="IPR002885">
    <property type="entry name" value="PPR_rpt"/>
</dbReference>
<organism evidence="5 6">
    <name type="scientific">Kalanchoe fedtschenkoi</name>
    <name type="common">Lavender scallops</name>
    <name type="synonym">South American air plant</name>
    <dbReference type="NCBI Taxonomy" id="63787"/>
    <lineage>
        <taxon>Eukaryota</taxon>
        <taxon>Viridiplantae</taxon>
        <taxon>Streptophyta</taxon>
        <taxon>Embryophyta</taxon>
        <taxon>Tracheophyta</taxon>
        <taxon>Spermatophyta</taxon>
        <taxon>Magnoliopsida</taxon>
        <taxon>eudicotyledons</taxon>
        <taxon>Gunneridae</taxon>
        <taxon>Pentapetalae</taxon>
        <taxon>Saxifragales</taxon>
        <taxon>Crassulaceae</taxon>
        <taxon>Kalanchoe</taxon>
    </lineage>
</organism>
<dbReference type="SUPFAM" id="SSF48452">
    <property type="entry name" value="TPR-like"/>
    <property type="match status" value="1"/>
</dbReference>
<dbReference type="FunFam" id="1.25.40.10:FF:000184">
    <property type="entry name" value="Pentatricopeptide repeat-containing protein, chloroplastic"/>
    <property type="match status" value="1"/>
</dbReference>
<protein>
    <recommendedName>
        <fullName evidence="4">DYW domain-containing protein</fullName>
    </recommendedName>
</protein>
<dbReference type="InterPro" id="IPR032867">
    <property type="entry name" value="DYW_dom"/>
</dbReference>
<dbReference type="GO" id="GO:0003723">
    <property type="term" value="F:RNA binding"/>
    <property type="evidence" value="ECO:0007669"/>
    <property type="project" value="InterPro"/>
</dbReference>
<dbReference type="Pfam" id="PF20431">
    <property type="entry name" value="E_motif"/>
    <property type="match status" value="1"/>
</dbReference>
<evidence type="ECO:0000313" key="5">
    <source>
        <dbReference type="EnsemblPlants" id="Kaladp0096s0079.1.v1.1.CDS.1"/>
    </source>
</evidence>
<dbReference type="PANTHER" id="PTHR47926:SF436">
    <property type="entry name" value="PENTATRICOPEPTIDE REPEAT-CONTAINING PROTEIN ELI1, CHLOROPLASTIC-LIKE ISOFORM X2"/>
    <property type="match status" value="1"/>
</dbReference>
<keyword evidence="6" id="KW-1185">Reference proteome</keyword>
<proteinExistence type="inferred from homology"/>
<evidence type="ECO:0000313" key="6">
    <source>
        <dbReference type="Proteomes" id="UP000594263"/>
    </source>
</evidence>
<dbReference type="GO" id="GO:0009451">
    <property type="term" value="P:RNA modification"/>
    <property type="evidence" value="ECO:0007669"/>
    <property type="project" value="InterPro"/>
</dbReference>